<evidence type="ECO:0000256" key="6">
    <source>
        <dbReference type="ARBA" id="ARBA00023136"/>
    </source>
</evidence>
<feature type="domain" description="Potassium channel" evidence="10">
    <location>
        <begin position="120"/>
        <end position="195"/>
    </location>
</feature>
<sequence length="409" mass="43515">MTIEKWDRLTNVPLFILSVLFLAAYSWQILKGTYLTACFVIINVVWAIYGIDYLVSLFLAPDKWKWFKQNLILLVTLILPVFRPLRLLRFVAMLQIFNRSTGSATRGRITMYATCAVTLLIYVGALAEYSAEHTAPGATITSFPLALWWAFVTVTTVGYGDVCPVTPEGRCVAVGLMMTGIALIGIVSAMISSWIIDQVDARSSVQAAKTQQQTQYNSAETRLMRAEILRLADSVSQLNTELQRTHRITRRHGVTSDTDDPSDADGPLMSIIDQVRAAGAATAATAEAVAGVAPATTGGTAQAAATSTTQSDGSAAATSPASGTPAARDTAAKPHRHTDVSGAHDHRGTAGGHPHAQGAAATAHAQHAATANEAAIGAQGFRPKPPRTRGPHRHPSLGRCKPPSANRGL</sequence>
<evidence type="ECO:0000256" key="8">
    <source>
        <dbReference type="SAM" id="MobiDB-lite"/>
    </source>
</evidence>
<dbReference type="InterPro" id="IPR013099">
    <property type="entry name" value="K_chnl_dom"/>
</dbReference>
<keyword evidence="12" id="KW-1185">Reference proteome</keyword>
<protein>
    <submittedName>
        <fullName evidence="11">Kef-type K+ transport system NAD-binding protein</fullName>
    </submittedName>
</protein>
<feature type="compositionally biased region" description="Low complexity" evidence="8">
    <location>
        <begin position="303"/>
        <end position="327"/>
    </location>
</feature>
<dbReference type="EMBL" id="JGYV01000021">
    <property type="protein sequence ID" value="KFI60252.1"/>
    <property type="molecule type" value="Genomic_DNA"/>
</dbReference>
<feature type="compositionally biased region" description="Basic residues" evidence="8">
    <location>
        <begin position="384"/>
        <end position="396"/>
    </location>
</feature>
<dbReference type="STRING" id="1688.BCUN_1416"/>
<feature type="compositionally biased region" description="Low complexity" evidence="8">
    <location>
        <begin position="352"/>
        <end position="375"/>
    </location>
</feature>
<dbReference type="OrthoDB" id="9799090at2"/>
<dbReference type="PANTHER" id="PTHR11537:SF254">
    <property type="entry name" value="POTASSIUM VOLTAGE-GATED CHANNEL PROTEIN SHAB"/>
    <property type="match status" value="1"/>
</dbReference>
<dbReference type="GO" id="GO:0008076">
    <property type="term" value="C:voltage-gated potassium channel complex"/>
    <property type="evidence" value="ECO:0007669"/>
    <property type="project" value="InterPro"/>
</dbReference>
<evidence type="ECO:0000256" key="7">
    <source>
        <dbReference type="ARBA" id="ARBA00023303"/>
    </source>
</evidence>
<evidence type="ECO:0000256" key="3">
    <source>
        <dbReference type="ARBA" id="ARBA00022692"/>
    </source>
</evidence>
<evidence type="ECO:0000256" key="4">
    <source>
        <dbReference type="ARBA" id="ARBA00022989"/>
    </source>
</evidence>
<dbReference type="AlphaFoldDB" id="A0A087ANA2"/>
<proteinExistence type="predicted"/>
<dbReference type="Pfam" id="PF07885">
    <property type="entry name" value="Ion_trans_2"/>
    <property type="match status" value="1"/>
</dbReference>
<evidence type="ECO:0000313" key="11">
    <source>
        <dbReference type="EMBL" id="KFI60252.1"/>
    </source>
</evidence>
<dbReference type="Gene3D" id="1.20.120.350">
    <property type="entry name" value="Voltage-gated potassium channels. Chain C"/>
    <property type="match status" value="1"/>
</dbReference>
<dbReference type="InterPro" id="IPR027359">
    <property type="entry name" value="Volt_channel_dom_sf"/>
</dbReference>
<dbReference type="GO" id="GO:0001508">
    <property type="term" value="P:action potential"/>
    <property type="evidence" value="ECO:0007669"/>
    <property type="project" value="TreeGrafter"/>
</dbReference>
<feature type="region of interest" description="Disordered" evidence="8">
    <location>
        <begin position="303"/>
        <end position="409"/>
    </location>
</feature>
<keyword evidence="7" id="KW-0407">Ion channel</keyword>
<keyword evidence="4 9" id="KW-1133">Transmembrane helix</keyword>
<accession>A0A087ANA2</accession>
<keyword evidence="3 9" id="KW-0812">Transmembrane</keyword>
<evidence type="ECO:0000313" key="12">
    <source>
        <dbReference type="Proteomes" id="UP000029067"/>
    </source>
</evidence>
<keyword evidence="2" id="KW-0813">Transport</keyword>
<gene>
    <name evidence="11" type="ORF">BCUN_1416</name>
</gene>
<feature type="region of interest" description="Disordered" evidence="8">
    <location>
        <begin position="241"/>
        <end position="267"/>
    </location>
</feature>
<evidence type="ECO:0000259" key="10">
    <source>
        <dbReference type="Pfam" id="PF07885"/>
    </source>
</evidence>
<dbReference type="eggNOG" id="COG1226">
    <property type="taxonomic scope" value="Bacteria"/>
</dbReference>
<feature type="transmembrane region" description="Helical" evidence="9">
    <location>
        <begin position="109"/>
        <end position="127"/>
    </location>
</feature>
<feature type="compositionally biased region" description="Basic and acidic residues" evidence="8">
    <location>
        <begin position="337"/>
        <end position="348"/>
    </location>
</feature>
<organism evidence="11 12">
    <name type="scientific">Bifidobacterium cuniculi</name>
    <dbReference type="NCBI Taxonomy" id="1688"/>
    <lineage>
        <taxon>Bacteria</taxon>
        <taxon>Bacillati</taxon>
        <taxon>Actinomycetota</taxon>
        <taxon>Actinomycetes</taxon>
        <taxon>Bifidobacteriales</taxon>
        <taxon>Bifidobacteriaceae</taxon>
        <taxon>Bifidobacterium</taxon>
    </lineage>
</organism>
<comment type="subcellular location">
    <subcellularLocation>
        <location evidence="1">Membrane</location>
        <topology evidence="1">Multi-pass membrane protein</topology>
    </subcellularLocation>
</comment>
<comment type="caution">
    <text evidence="11">The sequence shown here is derived from an EMBL/GenBank/DDBJ whole genome shotgun (WGS) entry which is preliminary data.</text>
</comment>
<feature type="transmembrane region" description="Helical" evidence="9">
    <location>
        <begin position="12"/>
        <end position="30"/>
    </location>
</feature>
<dbReference type="InterPro" id="IPR028325">
    <property type="entry name" value="VG_K_chnl"/>
</dbReference>
<dbReference type="PANTHER" id="PTHR11537">
    <property type="entry name" value="VOLTAGE-GATED POTASSIUM CHANNEL"/>
    <property type="match status" value="1"/>
</dbReference>
<feature type="transmembrane region" description="Helical" evidence="9">
    <location>
        <begin position="71"/>
        <end position="88"/>
    </location>
</feature>
<evidence type="ECO:0000256" key="5">
    <source>
        <dbReference type="ARBA" id="ARBA00023065"/>
    </source>
</evidence>
<dbReference type="SUPFAM" id="SSF81324">
    <property type="entry name" value="Voltage-gated potassium channels"/>
    <property type="match status" value="1"/>
</dbReference>
<evidence type="ECO:0000256" key="2">
    <source>
        <dbReference type="ARBA" id="ARBA00022448"/>
    </source>
</evidence>
<feature type="transmembrane region" description="Helical" evidence="9">
    <location>
        <begin position="37"/>
        <end position="59"/>
    </location>
</feature>
<evidence type="ECO:0000256" key="9">
    <source>
        <dbReference type="SAM" id="Phobius"/>
    </source>
</evidence>
<dbReference type="Proteomes" id="UP000029067">
    <property type="component" value="Unassembled WGS sequence"/>
</dbReference>
<feature type="transmembrane region" description="Helical" evidence="9">
    <location>
        <begin position="139"/>
        <end position="159"/>
    </location>
</feature>
<keyword evidence="5" id="KW-0406">Ion transport</keyword>
<dbReference type="Gene3D" id="1.10.287.70">
    <property type="match status" value="1"/>
</dbReference>
<feature type="transmembrane region" description="Helical" evidence="9">
    <location>
        <begin position="171"/>
        <end position="196"/>
    </location>
</feature>
<dbReference type="Gene3D" id="1.20.5.110">
    <property type="match status" value="1"/>
</dbReference>
<dbReference type="GO" id="GO:0005249">
    <property type="term" value="F:voltage-gated potassium channel activity"/>
    <property type="evidence" value="ECO:0007669"/>
    <property type="project" value="InterPro"/>
</dbReference>
<reference evidence="11 12" key="1">
    <citation type="submission" date="2014-03" db="EMBL/GenBank/DDBJ databases">
        <title>Genomics of Bifidobacteria.</title>
        <authorList>
            <person name="Ventura M."/>
            <person name="Milani C."/>
            <person name="Lugli G.A."/>
        </authorList>
    </citation>
    <scope>NUCLEOTIDE SEQUENCE [LARGE SCALE GENOMIC DNA]</scope>
    <source>
        <strain evidence="11 12">LMG 10738</strain>
    </source>
</reference>
<keyword evidence="6 9" id="KW-0472">Membrane</keyword>
<evidence type="ECO:0000256" key="1">
    <source>
        <dbReference type="ARBA" id="ARBA00004141"/>
    </source>
</evidence>
<name>A0A087ANA2_9BIFI</name>